<dbReference type="Pfam" id="PF03734">
    <property type="entry name" value="YkuD"/>
    <property type="match status" value="1"/>
</dbReference>
<comment type="caution">
    <text evidence="11">The sequence shown here is derived from an EMBL/GenBank/DDBJ whole genome shotgun (WGS) entry which is preliminary data.</text>
</comment>
<dbReference type="PANTHER" id="PTHR30582:SF24">
    <property type="entry name" value="L,D-TRANSPEPTIDASE ERFK_SRFK-RELATED"/>
    <property type="match status" value="1"/>
</dbReference>
<dbReference type="GO" id="GO:0008360">
    <property type="term" value="P:regulation of cell shape"/>
    <property type="evidence" value="ECO:0007669"/>
    <property type="project" value="UniProtKB-UniRule"/>
</dbReference>
<evidence type="ECO:0000256" key="1">
    <source>
        <dbReference type="ARBA" id="ARBA00004752"/>
    </source>
</evidence>
<evidence type="ECO:0000256" key="4">
    <source>
        <dbReference type="ARBA" id="ARBA00022679"/>
    </source>
</evidence>
<evidence type="ECO:0000256" key="8">
    <source>
        <dbReference type="ARBA" id="ARBA00023316"/>
    </source>
</evidence>
<dbReference type="GO" id="GO:0071555">
    <property type="term" value="P:cell wall organization"/>
    <property type="evidence" value="ECO:0007669"/>
    <property type="project" value="UniProtKB-UniRule"/>
</dbReference>
<comment type="similarity">
    <text evidence="2">Belongs to the YkuD family.</text>
</comment>
<keyword evidence="4" id="KW-0808">Transferase</keyword>
<evidence type="ECO:0000256" key="9">
    <source>
        <dbReference type="PROSITE-ProRule" id="PRU01373"/>
    </source>
</evidence>
<keyword evidence="12" id="KW-1185">Reference proteome</keyword>
<dbReference type="Proteomes" id="UP000282125">
    <property type="component" value="Unassembled WGS sequence"/>
</dbReference>
<keyword evidence="3" id="KW-0328">Glycosyltransferase</keyword>
<dbReference type="CDD" id="cd16913">
    <property type="entry name" value="YkuD_like"/>
    <property type="match status" value="1"/>
</dbReference>
<dbReference type="PROSITE" id="PS52029">
    <property type="entry name" value="LD_TPASE"/>
    <property type="match status" value="1"/>
</dbReference>
<dbReference type="GO" id="GO:0071972">
    <property type="term" value="F:peptidoglycan L,D-transpeptidase activity"/>
    <property type="evidence" value="ECO:0007669"/>
    <property type="project" value="TreeGrafter"/>
</dbReference>
<proteinExistence type="inferred from homology"/>
<dbReference type="PANTHER" id="PTHR30582">
    <property type="entry name" value="L,D-TRANSPEPTIDASE"/>
    <property type="match status" value="1"/>
</dbReference>
<keyword evidence="8 9" id="KW-0961">Cell wall biogenesis/degradation</keyword>
<evidence type="ECO:0000256" key="7">
    <source>
        <dbReference type="ARBA" id="ARBA00022984"/>
    </source>
</evidence>
<dbReference type="GO" id="GO:0018104">
    <property type="term" value="P:peptidoglycan-protein cross-linking"/>
    <property type="evidence" value="ECO:0007669"/>
    <property type="project" value="TreeGrafter"/>
</dbReference>
<feature type="domain" description="L,D-TPase catalytic" evidence="10">
    <location>
        <begin position="89"/>
        <end position="226"/>
    </location>
</feature>
<dbReference type="InterPro" id="IPR038063">
    <property type="entry name" value="Transpep_catalytic_dom"/>
</dbReference>
<evidence type="ECO:0000259" key="10">
    <source>
        <dbReference type="PROSITE" id="PS52029"/>
    </source>
</evidence>
<dbReference type="SUPFAM" id="SSF141523">
    <property type="entry name" value="L,D-transpeptidase catalytic domain-like"/>
    <property type="match status" value="1"/>
</dbReference>
<dbReference type="EMBL" id="RRAZ01000001">
    <property type="protein sequence ID" value="RRH78477.1"/>
    <property type="molecule type" value="Genomic_DNA"/>
</dbReference>
<feature type="active site" description="Nucleophile" evidence="9">
    <location>
        <position position="202"/>
    </location>
</feature>
<dbReference type="GO" id="GO:0005576">
    <property type="term" value="C:extracellular region"/>
    <property type="evidence" value="ECO:0007669"/>
    <property type="project" value="TreeGrafter"/>
</dbReference>
<dbReference type="Gene3D" id="2.40.440.10">
    <property type="entry name" value="L,D-transpeptidase catalytic domain-like"/>
    <property type="match status" value="1"/>
</dbReference>
<dbReference type="InterPro" id="IPR005490">
    <property type="entry name" value="LD_TPept_cat_dom"/>
</dbReference>
<evidence type="ECO:0000256" key="2">
    <source>
        <dbReference type="ARBA" id="ARBA00005992"/>
    </source>
</evidence>
<sequence length="253" mass="27458">MQWAQLPNVHFPGGIDYVSVTLIRAVCALSTAAFLAACGGPPASVTPQEVPGYGAIEDGGFTIPAVPAQYVPPENRRTNVAYSGDERPGTIVVDPQVKYLYHVRADGTADRYRIAVGEEGRGLKATTYVGRKAEWPRWAPTRNMIRTQPELYADKVNGMEPGPLNPLGARALYLYRGGKDTMFRIHGTGDFTSIGNATSAGCIRLYNQDILDLHDKVDPRATVRIRSVAESRQMEGDEAVDAALALDPNTVIE</sequence>
<dbReference type="AlphaFoldDB" id="A0A3P3DW63"/>
<name>A0A3P3DW63_9RHOB</name>
<comment type="pathway">
    <text evidence="1 9">Cell wall biogenesis; peptidoglycan biosynthesis.</text>
</comment>
<gene>
    <name evidence="11" type="ORF">EG244_00540</name>
</gene>
<evidence type="ECO:0000256" key="3">
    <source>
        <dbReference type="ARBA" id="ARBA00022676"/>
    </source>
</evidence>
<dbReference type="UniPathway" id="UPA00219"/>
<keyword evidence="5" id="KW-0378">Hydrolase</keyword>
<dbReference type="GO" id="GO:0016757">
    <property type="term" value="F:glycosyltransferase activity"/>
    <property type="evidence" value="ECO:0007669"/>
    <property type="project" value="UniProtKB-KW"/>
</dbReference>
<protein>
    <submittedName>
        <fullName evidence="11">L,D-transpeptidase</fullName>
    </submittedName>
</protein>
<evidence type="ECO:0000256" key="5">
    <source>
        <dbReference type="ARBA" id="ARBA00022801"/>
    </source>
</evidence>
<evidence type="ECO:0000313" key="11">
    <source>
        <dbReference type="EMBL" id="RRH78477.1"/>
    </source>
</evidence>
<evidence type="ECO:0000256" key="6">
    <source>
        <dbReference type="ARBA" id="ARBA00022960"/>
    </source>
</evidence>
<organism evidence="11 12">
    <name type="scientific">Falsigemmobacter faecalis</name>
    <dbReference type="NCBI Taxonomy" id="2488730"/>
    <lineage>
        <taxon>Bacteria</taxon>
        <taxon>Pseudomonadati</taxon>
        <taxon>Pseudomonadota</taxon>
        <taxon>Alphaproteobacteria</taxon>
        <taxon>Rhodobacterales</taxon>
        <taxon>Paracoccaceae</taxon>
        <taxon>Falsigemmobacter</taxon>
    </lineage>
</organism>
<evidence type="ECO:0000313" key="12">
    <source>
        <dbReference type="Proteomes" id="UP000282125"/>
    </source>
</evidence>
<keyword evidence="6 9" id="KW-0133">Cell shape</keyword>
<reference evidence="11 12" key="1">
    <citation type="submission" date="2018-11" db="EMBL/GenBank/DDBJ databases">
        <title>Gemmobacter sp. nov., YIM 102744-1 draft genome.</title>
        <authorList>
            <person name="Li G."/>
            <person name="Jiang Y."/>
        </authorList>
    </citation>
    <scope>NUCLEOTIDE SEQUENCE [LARGE SCALE GENOMIC DNA]</scope>
    <source>
        <strain evidence="11 12">YIM 102744-1</strain>
    </source>
</reference>
<keyword evidence="7 9" id="KW-0573">Peptidoglycan synthesis</keyword>
<feature type="active site" description="Proton donor/acceptor" evidence="9">
    <location>
        <position position="186"/>
    </location>
</feature>
<dbReference type="InterPro" id="IPR050979">
    <property type="entry name" value="LD-transpeptidase"/>
</dbReference>
<accession>A0A3P3DW63</accession>